<dbReference type="Proteomes" id="UP001489897">
    <property type="component" value="Unassembled WGS sequence"/>
</dbReference>
<proteinExistence type="predicted"/>
<accession>A0ABU9RR42</accession>
<dbReference type="RefSeq" id="WP_342947094.1">
    <property type="nucleotide sequence ID" value="NZ_JAYMRV010000003.1"/>
</dbReference>
<evidence type="ECO:0000313" key="1">
    <source>
        <dbReference type="EMBL" id="MEM5422033.1"/>
    </source>
</evidence>
<protein>
    <submittedName>
        <fullName evidence="1">Uncharacterized protein</fullName>
    </submittedName>
</protein>
<comment type="caution">
    <text evidence="1">The sequence shown here is derived from an EMBL/GenBank/DDBJ whole genome shotgun (WGS) entry which is preliminary data.</text>
</comment>
<organism evidence="1 2">
    <name type="scientific">Paraburkholderia ferrariae</name>
    <dbReference type="NCBI Taxonomy" id="386056"/>
    <lineage>
        <taxon>Bacteria</taxon>
        <taxon>Pseudomonadati</taxon>
        <taxon>Pseudomonadota</taxon>
        <taxon>Betaproteobacteria</taxon>
        <taxon>Burkholderiales</taxon>
        <taxon>Burkholderiaceae</taxon>
        <taxon>Paraburkholderia</taxon>
    </lineage>
</organism>
<gene>
    <name evidence="1" type="ORF">VSR73_13310</name>
</gene>
<keyword evidence="2" id="KW-1185">Reference proteome</keyword>
<dbReference type="EMBL" id="JAYMRV010000003">
    <property type="protein sequence ID" value="MEM5422033.1"/>
    <property type="molecule type" value="Genomic_DNA"/>
</dbReference>
<sequence length="51" mass="5244">MSATIVLTLDEVFTLSRNVLPQGISDACAEPTLRDIAPGVLAVGACRLSTG</sequence>
<name>A0ABU9RR42_9BURK</name>
<reference evidence="1 2" key="1">
    <citation type="submission" date="2024-01" db="EMBL/GenBank/DDBJ databases">
        <title>The diversity of rhizobia nodulating Mimosa spp. in eleven states of Brazil covering several biomes is determined by host plant, location, and edaphic factors.</title>
        <authorList>
            <person name="Rouws L."/>
            <person name="Barauna A."/>
            <person name="Beukes C."/>
            <person name="De Faria S.M."/>
            <person name="Gross E."/>
            <person name="Dos Reis Junior F.B."/>
            <person name="Simon M."/>
            <person name="Maluk M."/>
            <person name="Odee D.W."/>
            <person name="Kenicer G."/>
            <person name="Young J.P.W."/>
            <person name="Reis V.M."/>
            <person name="Zilli J."/>
            <person name="James E.K."/>
        </authorList>
    </citation>
    <scope>NUCLEOTIDE SEQUENCE [LARGE SCALE GENOMIC DNA]</scope>
    <source>
        <strain evidence="1 2">JPY167</strain>
    </source>
</reference>
<evidence type="ECO:0000313" key="2">
    <source>
        <dbReference type="Proteomes" id="UP001489897"/>
    </source>
</evidence>